<feature type="repeat" description="TPR" evidence="1">
    <location>
        <begin position="150"/>
        <end position="183"/>
    </location>
</feature>
<keyword evidence="2" id="KW-0732">Signal</keyword>
<dbReference type="SUPFAM" id="SSF48452">
    <property type="entry name" value="TPR-like"/>
    <property type="match status" value="1"/>
</dbReference>
<feature type="signal peptide" evidence="2">
    <location>
        <begin position="1"/>
        <end position="24"/>
    </location>
</feature>
<dbReference type="SMART" id="SM00028">
    <property type="entry name" value="TPR"/>
    <property type="match status" value="3"/>
</dbReference>
<dbReference type="InterPro" id="IPR019734">
    <property type="entry name" value="TPR_rpt"/>
</dbReference>
<dbReference type="EMBL" id="BNCH01000002">
    <property type="protein sequence ID" value="GHE94773.1"/>
    <property type="molecule type" value="Genomic_DNA"/>
</dbReference>
<keyword evidence="4" id="KW-1185">Reference proteome</keyword>
<dbReference type="InterPro" id="IPR011990">
    <property type="entry name" value="TPR-like_helical_dom_sf"/>
</dbReference>
<proteinExistence type="predicted"/>
<dbReference type="Proteomes" id="UP000609802">
    <property type="component" value="Unassembled WGS sequence"/>
</dbReference>
<accession>A0ABQ3IV57</accession>
<protein>
    <recommendedName>
        <fullName evidence="5">Tetratricopeptide repeat protein</fullName>
    </recommendedName>
</protein>
<evidence type="ECO:0008006" key="5">
    <source>
        <dbReference type="Google" id="ProtNLM"/>
    </source>
</evidence>
<dbReference type="Gene3D" id="1.25.40.10">
    <property type="entry name" value="Tetratricopeptide repeat domain"/>
    <property type="match status" value="1"/>
</dbReference>
<evidence type="ECO:0000313" key="3">
    <source>
        <dbReference type="EMBL" id="GHE94773.1"/>
    </source>
</evidence>
<feature type="chain" id="PRO_5046141160" description="Tetratricopeptide repeat protein" evidence="2">
    <location>
        <begin position="25"/>
        <end position="201"/>
    </location>
</feature>
<sequence>MARSCLIAASILALAAGLPISAAAQTAAPSPDAPRATQNITQPAADQLEHLFALLAEADDSNWKALEDEIWDLWSRSGSDAFDLLLERGRDAMEAGDFDVAIEHLTALTDHAPGFAEGWNARATAFYLSGRLGLSLDDIARVLTLEPRHFSALSGLGMIMEELGDPQAALEAYRHSLAIHPRNPRIKEAVERLETAEGRDI</sequence>
<name>A0ABQ3IV57_9RHOB</name>
<gene>
    <name evidence="3" type="ORF">GCM10016455_14060</name>
</gene>
<reference evidence="4" key="1">
    <citation type="journal article" date="2019" name="Int. J. Syst. Evol. Microbiol.">
        <title>The Global Catalogue of Microorganisms (GCM) 10K type strain sequencing project: providing services to taxonomists for standard genome sequencing and annotation.</title>
        <authorList>
            <consortium name="The Broad Institute Genomics Platform"/>
            <consortium name="The Broad Institute Genome Sequencing Center for Infectious Disease"/>
            <person name="Wu L."/>
            <person name="Ma J."/>
        </authorList>
    </citation>
    <scope>NUCLEOTIDE SEQUENCE [LARGE SCALE GENOMIC DNA]</scope>
    <source>
        <strain evidence="4">KCTC 42443</strain>
    </source>
</reference>
<evidence type="ECO:0000256" key="1">
    <source>
        <dbReference type="PROSITE-ProRule" id="PRU00339"/>
    </source>
</evidence>
<dbReference type="PROSITE" id="PS50005">
    <property type="entry name" value="TPR"/>
    <property type="match status" value="1"/>
</dbReference>
<evidence type="ECO:0000256" key="2">
    <source>
        <dbReference type="SAM" id="SignalP"/>
    </source>
</evidence>
<comment type="caution">
    <text evidence="3">The sequence shown here is derived from an EMBL/GenBank/DDBJ whole genome shotgun (WGS) entry which is preliminary data.</text>
</comment>
<dbReference type="RefSeq" id="WP_191285768.1">
    <property type="nucleotide sequence ID" value="NZ_BNCH01000002.1"/>
</dbReference>
<evidence type="ECO:0000313" key="4">
    <source>
        <dbReference type="Proteomes" id="UP000609802"/>
    </source>
</evidence>
<organism evidence="3 4">
    <name type="scientific">Aliiroseovarius zhejiangensis</name>
    <dbReference type="NCBI Taxonomy" id="1632025"/>
    <lineage>
        <taxon>Bacteria</taxon>
        <taxon>Pseudomonadati</taxon>
        <taxon>Pseudomonadota</taxon>
        <taxon>Alphaproteobacteria</taxon>
        <taxon>Rhodobacterales</taxon>
        <taxon>Paracoccaceae</taxon>
        <taxon>Aliiroseovarius</taxon>
    </lineage>
</organism>
<keyword evidence="1" id="KW-0802">TPR repeat</keyword>
<dbReference type="Pfam" id="PF13432">
    <property type="entry name" value="TPR_16"/>
    <property type="match status" value="1"/>
</dbReference>